<dbReference type="PROSITE" id="PS51257">
    <property type="entry name" value="PROKAR_LIPOPROTEIN"/>
    <property type="match status" value="1"/>
</dbReference>
<dbReference type="InterPro" id="IPR046878">
    <property type="entry name" value="Big_14"/>
</dbReference>
<sequence>MKQWIVTVVILLFLTGCGAASQKENGQNLKMSPYTQNDFKHVKGIRIYMSQGNYPVKSKDFTLIIENNTEQSVIFGVDYTFEIERNRSWYAPFRKDAAFIEIGQQLNPYKKVKKKYRWIF</sequence>
<dbReference type="RefSeq" id="WP_253058139.1">
    <property type="nucleotide sequence ID" value="NZ_JAMXWM010000002.1"/>
</dbReference>
<organism evidence="3 4">
    <name type="scientific">Sporolactobacillus shoreicorticis</name>
    <dbReference type="NCBI Taxonomy" id="1923877"/>
    <lineage>
        <taxon>Bacteria</taxon>
        <taxon>Bacillati</taxon>
        <taxon>Bacillota</taxon>
        <taxon>Bacilli</taxon>
        <taxon>Bacillales</taxon>
        <taxon>Sporolactobacillaceae</taxon>
        <taxon>Sporolactobacillus</taxon>
    </lineage>
</organism>
<feature type="domain" description="Bacterial Ig-like" evidence="2">
    <location>
        <begin position="43"/>
        <end position="118"/>
    </location>
</feature>
<feature type="signal peptide" evidence="1">
    <location>
        <begin position="1"/>
        <end position="19"/>
    </location>
</feature>
<feature type="chain" id="PRO_5045340432" evidence="1">
    <location>
        <begin position="20"/>
        <end position="120"/>
    </location>
</feature>
<accession>A0ABW5S457</accession>
<keyword evidence="1" id="KW-0732">Signal</keyword>
<evidence type="ECO:0000259" key="2">
    <source>
        <dbReference type="Pfam" id="PF20251"/>
    </source>
</evidence>
<evidence type="ECO:0000313" key="3">
    <source>
        <dbReference type="EMBL" id="MFD2693290.1"/>
    </source>
</evidence>
<reference evidence="4" key="1">
    <citation type="journal article" date="2019" name="Int. J. Syst. Evol. Microbiol.">
        <title>The Global Catalogue of Microorganisms (GCM) 10K type strain sequencing project: providing services to taxonomists for standard genome sequencing and annotation.</title>
        <authorList>
            <consortium name="The Broad Institute Genomics Platform"/>
            <consortium name="The Broad Institute Genome Sequencing Center for Infectious Disease"/>
            <person name="Wu L."/>
            <person name="Ma J."/>
        </authorList>
    </citation>
    <scope>NUCLEOTIDE SEQUENCE [LARGE SCALE GENOMIC DNA]</scope>
    <source>
        <strain evidence="4">TISTR 2466</strain>
    </source>
</reference>
<proteinExistence type="predicted"/>
<dbReference type="Proteomes" id="UP001597399">
    <property type="component" value="Unassembled WGS sequence"/>
</dbReference>
<evidence type="ECO:0000313" key="4">
    <source>
        <dbReference type="Proteomes" id="UP001597399"/>
    </source>
</evidence>
<evidence type="ECO:0000256" key="1">
    <source>
        <dbReference type="SAM" id="SignalP"/>
    </source>
</evidence>
<keyword evidence="4" id="KW-1185">Reference proteome</keyword>
<gene>
    <name evidence="3" type="ORF">ACFSUE_06545</name>
</gene>
<protein>
    <submittedName>
        <fullName evidence="3">Immunoglobulin-like domain-containing protein</fullName>
    </submittedName>
</protein>
<dbReference type="Pfam" id="PF20251">
    <property type="entry name" value="Big_14"/>
    <property type="match status" value="1"/>
</dbReference>
<dbReference type="EMBL" id="JBHUMQ010000015">
    <property type="protein sequence ID" value="MFD2693290.1"/>
    <property type="molecule type" value="Genomic_DNA"/>
</dbReference>
<name>A0ABW5S457_9BACL</name>
<comment type="caution">
    <text evidence="3">The sequence shown here is derived from an EMBL/GenBank/DDBJ whole genome shotgun (WGS) entry which is preliminary data.</text>
</comment>